<sequence>MGRCAEALVLAIESAPQWSAQHSGLVLRNLLSVESLAEFTLSNCKSCRDSDEISLPWDCQSNAACPWAATLSVLFRAGCPLRPHLTSASFRIPCSQCCSLYAQEVRLHCQDSGWLANDRLPLTQLGNSASKRNLQFREGTTSSNGNSTQANVPALERPRLLRASDNLQTLYHNTELFPMLAEAFWSVGFQDIRAIDGDGLQPIEKVLAGRDYPKWRMIQWLLLKGVDMTRTTSLKCNAPRRFLIPSHLHITNSTTIAHASCEVMGHQLGEDHGCYEHPYAVILTTTLLTSAIRDDAVCLCAPAGRSPFSYLLLGSFDLLPKGSSPKRIARRLERVLTATARRLHFEEFITALRLITLEALPISHTCGFGGHEDDTEDDGRNGDSNFVPSQPTKILAVFENIITHFQDVVKSFNIPDDEEDLGIIKVRDEYANKTFLKDYDWRRDWIDLSREVSFGWREMLDVWVQRLNDELEKLAQEDLELHPRAAAEEIGVMWCDPPPGEESDEESVYGQLGQVEYWQRKLDEIDV</sequence>
<dbReference type="RefSeq" id="XP_046013199.1">
    <property type="nucleotide sequence ID" value="XM_046148078.1"/>
</dbReference>
<name>A0A9P9BUJ9_9PEZI</name>
<dbReference type="AlphaFoldDB" id="A0A9P9BUJ9"/>
<keyword evidence="2" id="KW-1185">Reference proteome</keyword>
<protein>
    <submittedName>
        <fullName evidence="1">Uncharacterized protein</fullName>
    </submittedName>
</protein>
<evidence type="ECO:0000313" key="2">
    <source>
        <dbReference type="Proteomes" id="UP000756346"/>
    </source>
</evidence>
<dbReference type="EMBL" id="JAGTJQ010000005">
    <property type="protein sequence ID" value="KAH7031519.1"/>
    <property type="molecule type" value="Genomic_DNA"/>
</dbReference>
<proteinExistence type="predicted"/>
<evidence type="ECO:0000313" key="1">
    <source>
        <dbReference type="EMBL" id="KAH7031519.1"/>
    </source>
</evidence>
<dbReference type="GeneID" id="70177624"/>
<reference evidence="1" key="1">
    <citation type="journal article" date="2021" name="Nat. Commun.">
        <title>Genetic determinants of endophytism in the Arabidopsis root mycobiome.</title>
        <authorList>
            <person name="Mesny F."/>
            <person name="Miyauchi S."/>
            <person name="Thiergart T."/>
            <person name="Pickel B."/>
            <person name="Atanasova L."/>
            <person name="Karlsson M."/>
            <person name="Huettel B."/>
            <person name="Barry K.W."/>
            <person name="Haridas S."/>
            <person name="Chen C."/>
            <person name="Bauer D."/>
            <person name="Andreopoulos W."/>
            <person name="Pangilinan J."/>
            <person name="LaButti K."/>
            <person name="Riley R."/>
            <person name="Lipzen A."/>
            <person name="Clum A."/>
            <person name="Drula E."/>
            <person name="Henrissat B."/>
            <person name="Kohler A."/>
            <person name="Grigoriev I.V."/>
            <person name="Martin F.M."/>
            <person name="Hacquard S."/>
        </authorList>
    </citation>
    <scope>NUCLEOTIDE SEQUENCE</scope>
    <source>
        <strain evidence="1">MPI-CAGE-CH-0230</strain>
    </source>
</reference>
<comment type="caution">
    <text evidence="1">The sequence shown here is derived from an EMBL/GenBank/DDBJ whole genome shotgun (WGS) entry which is preliminary data.</text>
</comment>
<dbReference type="OrthoDB" id="1577640at2759"/>
<accession>A0A9P9BUJ9</accession>
<organism evidence="1 2">
    <name type="scientific">Microdochium trichocladiopsis</name>
    <dbReference type="NCBI Taxonomy" id="1682393"/>
    <lineage>
        <taxon>Eukaryota</taxon>
        <taxon>Fungi</taxon>
        <taxon>Dikarya</taxon>
        <taxon>Ascomycota</taxon>
        <taxon>Pezizomycotina</taxon>
        <taxon>Sordariomycetes</taxon>
        <taxon>Xylariomycetidae</taxon>
        <taxon>Xylariales</taxon>
        <taxon>Microdochiaceae</taxon>
        <taxon>Microdochium</taxon>
    </lineage>
</organism>
<gene>
    <name evidence="1" type="ORF">B0I36DRAFT_123741</name>
</gene>
<dbReference type="Proteomes" id="UP000756346">
    <property type="component" value="Unassembled WGS sequence"/>
</dbReference>